<dbReference type="Pfam" id="PF05922">
    <property type="entry name" value="Inhibitor_I9"/>
    <property type="match status" value="1"/>
</dbReference>
<keyword evidence="4" id="KW-1185">Reference proteome</keyword>
<evidence type="ECO:0000256" key="1">
    <source>
        <dbReference type="SAM" id="SignalP"/>
    </source>
</evidence>
<sequence>MKPATFFSTLLLLASALAAPAPQAPTKTTSIAASPTAAVSDYIIVMNDTEKRPWSEIFAEMSEKWPEIKAFKTNETHPFGDSLRAFTVEVTEEEAGEIESMENVVSVEKNGEVKMVGRL</sequence>
<proteinExistence type="predicted"/>
<evidence type="ECO:0000313" key="3">
    <source>
        <dbReference type="EMBL" id="KAK6503756.1"/>
    </source>
</evidence>
<dbReference type="SUPFAM" id="SSF54897">
    <property type="entry name" value="Protease propeptides/inhibitors"/>
    <property type="match status" value="1"/>
</dbReference>
<dbReference type="AlphaFoldDB" id="A0AAV9W854"/>
<feature type="domain" description="Inhibitor I9" evidence="2">
    <location>
        <begin position="42"/>
        <end position="114"/>
    </location>
</feature>
<organism evidence="3 4">
    <name type="scientific">Arthrobotrys musiformis</name>
    <dbReference type="NCBI Taxonomy" id="47236"/>
    <lineage>
        <taxon>Eukaryota</taxon>
        <taxon>Fungi</taxon>
        <taxon>Dikarya</taxon>
        <taxon>Ascomycota</taxon>
        <taxon>Pezizomycotina</taxon>
        <taxon>Orbiliomycetes</taxon>
        <taxon>Orbiliales</taxon>
        <taxon>Orbiliaceae</taxon>
        <taxon>Arthrobotrys</taxon>
    </lineage>
</organism>
<dbReference type="InterPro" id="IPR010259">
    <property type="entry name" value="S8pro/Inhibitor_I9"/>
</dbReference>
<evidence type="ECO:0000313" key="4">
    <source>
        <dbReference type="Proteomes" id="UP001370758"/>
    </source>
</evidence>
<keyword evidence="1" id="KW-0732">Signal</keyword>
<feature type="chain" id="PRO_5044001590" description="Inhibitor I9 domain-containing protein" evidence="1">
    <location>
        <begin position="19"/>
        <end position="119"/>
    </location>
</feature>
<accession>A0AAV9W854</accession>
<reference evidence="3 4" key="1">
    <citation type="submission" date="2023-08" db="EMBL/GenBank/DDBJ databases">
        <authorList>
            <person name="Palmer J.M."/>
        </authorList>
    </citation>
    <scope>NUCLEOTIDE SEQUENCE [LARGE SCALE GENOMIC DNA]</scope>
    <source>
        <strain evidence="3 4">TWF481</strain>
    </source>
</reference>
<dbReference type="Gene3D" id="3.30.70.80">
    <property type="entry name" value="Peptidase S8 propeptide/proteinase inhibitor I9"/>
    <property type="match status" value="1"/>
</dbReference>
<feature type="signal peptide" evidence="1">
    <location>
        <begin position="1"/>
        <end position="18"/>
    </location>
</feature>
<protein>
    <recommendedName>
        <fullName evidence="2">Inhibitor I9 domain-containing protein</fullName>
    </recommendedName>
</protein>
<dbReference type="InterPro" id="IPR037045">
    <property type="entry name" value="S8pro/Inhibitor_I9_sf"/>
</dbReference>
<evidence type="ECO:0000259" key="2">
    <source>
        <dbReference type="Pfam" id="PF05922"/>
    </source>
</evidence>
<dbReference type="EMBL" id="JAVHJL010000005">
    <property type="protein sequence ID" value="KAK6503756.1"/>
    <property type="molecule type" value="Genomic_DNA"/>
</dbReference>
<name>A0AAV9W854_9PEZI</name>
<comment type="caution">
    <text evidence="3">The sequence shown here is derived from an EMBL/GenBank/DDBJ whole genome shotgun (WGS) entry which is preliminary data.</text>
</comment>
<gene>
    <name evidence="3" type="ORF">TWF481_008760</name>
</gene>
<dbReference type="Proteomes" id="UP001370758">
    <property type="component" value="Unassembled WGS sequence"/>
</dbReference>